<evidence type="ECO:0000256" key="1">
    <source>
        <dbReference type="ARBA" id="ARBA00004141"/>
    </source>
</evidence>
<accession>A0A5B6ULW9</accession>
<feature type="transmembrane region" description="Helical" evidence="7">
    <location>
        <begin position="213"/>
        <end position="234"/>
    </location>
</feature>
<name>A0A5B6ULW9_9ROSI</name>
<dbReference type="PANTHER" id="PTHR10383:SF63">
    <property type="entry name" value="OS01G0179800 PROTEIN"/>
    <property type="match status" value="1"/>
</dbReference>
<dbReference type="PANTHER" id="PTHR10383">
    <property type="entry name" value="SERINE INCORPORATOR"/>
    <property type="match status" value="1"/>
</dbReference>
<protein>
    <submittedName>
        <fullName evidence="8">Putative serine incorporator isoform X1</fullName>
    </submittedName>
</protein>
<evidence type="ECO:0000256" key="4">
    <source>
        <dbReference type="ARBA" id="ARBA00022989"/>
    </source>
</evidence>
<feature type="transmembrane region" description="Helical" evidence="7">
    <location>
        <begin position="87"/>
        <end position="112"/>
    </location>
</feature>
<dbReference type="Proteomes" id="UP000325315">
    <property type="component" value="Unassembled WGS sequence"/>
</dbReference>
<keyword evidence="4 7" id="KW-1133">Transmembrane helix</keyword>
<comment type="subcellular location">
    <subcellularLocation>
        <location evidence="1">Membrane</location>
        <topology evidence="1">Multi-pass membrane protein</topology>
    </subcellularLocation>
</comment>
<evidence type="ECO:0000313" key="9">
    <source>
        <dbReference type="Proteomes" id="UP000325315"/>
    </source>
</evidence>
<evidence type="ECO:0000256" key="7">
    <source>
        <dbReference type="SAM" id="Phobius"/>
    </source>
</evidence>
<dbReference type="OrthoDB" id="5963193at2759"/>
<reference evidence="9" key="1">
    <citation type="journal article" date="2019" name="Plant Biotechnol. J.">
        <title>Genome sequencing of the Australian wild diploid species Gossypium australe highlights disease resistance and delayed gland morphogenesis.</title>
        <authorList>
            <person name="Cai Y."/>
            <person name="Cai X."/>
            <person name="Wang Q."/>
            <person name="Wang P."/>
            <person name="Zhang Y."/>
            <person name="Cai C."/>
            <person name="Xu Y."/>
            <person name="Wang K."/>
            <person name="Zhou Z."/>
            <person name="Wang C."/>
            <person name="Geng S."/>
            <person name="Li B."/>
            <person name="Dong Q."/>
            <person name="Hou Y."/>
            <person name="Wang H."/>
            <person name="Ai P."/>
            <person name="Liu Z."/>
            <person name="Yi F."/>
            <person name="Sun M."/>
            <person name="An G."/>
            <person name="Cheng J."/>
            <person name="Zhang Y."/>
            <person name="Shi Q."/>
            <person name="Xie Y."/>
            <person name="Shi X."/>
            <person name="Chang Y."/>
            <person name="Huang F."/>
            <person name="Chen Y."/>
            <person name="Hong S."/>
            <person name="Mi L."/>
            <person name="Sun Q."/>
            <person name="Zhang L."/>
            <person name="Zhou B."/>
            <person name="Peng R."/>
            <person name="Zhang X."/>
            <person name="Liu F."/>
        </authorList>
    </citation>
    <scope>NUCLEOTIDE SEQUENCE [LARGE SCALE GENOMIC DNA]</scope>
    <source>
        <strain evidence="9">cv. PA1801</strain>
    </source>
</reference>
<proteinExistence type="inferred from homology"/>
<feature type="compositionally biased region" description="Polar residues" evidence="6">
    <location>
        <begin position="13"/>
        <end position="22"/>
    </location>
</feature>
<dbReference type="InterPro" id="IPR005016">
    <property type="entry name" value="TDE1/TMS"/>
</dbReference>
<dbReference type="Pfam" id="PF03348">
    <property type="entry name" value="Serinc"/>
    <property type="match status" value="1"/>
</dbReference>
<evidence type="ECO:0000256" key="2">
    <source>
        <dbReference type="ARBA" id="ARBA00006665"/>
    </source>
</evidence>
<sequence>MEGTTGRSKSEMESGSTSNNNESHIAFKEGSWFGQFKNGSNPWMARYVYGLIFLASNLLAWAVRDYGRNAFPEMERLKNCQGGRGCLGAEGVLRVSLGCFAFYFVMFLSTAGTSSLYNCRDTWHSGWWSVKIGLWIALTATAFLVPTFIIQIYGEIAHFGAGYMTDSCYSMLRKLKMLPIHIHVMLLATAAYIICIVGIIMMYVWYAPEPSCLLNIFFITWTLVLIQLMTSVSLHPKVRTQTSPDCIIPWHDL</sequence>
<gene>
    <name evidence="8" type="ORF">EPI10_012472</name>
</gene>
<dbReference type="GO" id="GO:0016020">
    <property type="term" value="C:membrane"/>
    <property type="evidence" value="ECO:0007669"/>
    <property type="project" value="UniProtKB-SubCell"/>
</dbReference>
<feature type="transmembrane region" description="Helical" evidence="7">
    <location>
        <begin position="180"/>
        <end position="207"/>
    </location>
</feature>
<dbReference type="AlphaFoldDB" id="A0A5B6ULW9"/>
<evidence type="ECO:0000256" key="3">
    <source>
        <dbReference type="ARBA" id="ARBA00022692"/>
    </source>
</evidence>
<evidence type="ECO:0000313" key="8">
    <source>
        <dbReference type="EMBL" id="KAA3457786.1"/>
    </source>
</evidence>
<comment type="caution">
    <text evidence="8">The sequence shown here is derived from an EMBL/GenBank/DDBJ whole genome shotgun (WGS) entry which is preliminary data.</text>
</comment>
<evidence type="ECO:0000256" key="6">
    <source>
        <dbReference type="SAM" id="MobiDB-lite"/>
    </source>
</evidence>
<dbReference type="EMBL" id="SMMG02000010">
    <property type="protein sequence ID" value="KAA3457786.1"/>
    <property type="molecule type" value="Genomic_DNA"/>
</dbReference>
<keyword evidence="3 7" id="KW-0812">Transmembrane</keyword>
<keyword evidence="9" id="KW-1185">Reference proteome</keyword>
<feature type="transmembrane region" description="Helical" evidence="7">
    <location>
        <begin position="47"/>
        <end position="66"/>
    </location>
</feature>
<organism evidence="8 9">
    <name type="scientific">Gossypium australe</name>
    <dbReference type="NCBI Taxonomy" id="47621"/>
    <lineage>
        <taxon>Eukaryota</taxon>
        <taxon>Viridiplantae</taxon>
        <taxon>Streptophyta</taxon>
        <taxon>Embryophyta</taxon>
        <taxon>Tracheophyta</taxon>
        <taxon>Spermatophyta</taxon>
        <taxon>Magnoliopsida</taxon>
        <taxon>eudicotyledons</taxon>
        <taxon>Gunneridae</taxon>
        <taxon>Pentapetalae</taxon>
        <taxon>rosids</taxon>
        <taxon>malvids</taxon>
        <taxon>Malvales</taxon>
        <taxon>Malvaceae</taxon>
        <taxon>Malvoideae</taxon>
        <taxon>Gossypium</taxon>
    </lineage>
</organism>
<feature type="transmembrane region" description="Helical" evidence="7">
    <location>
        <begin position="132"/>
        <end position="154"/>
    </location>
</feature>
<keyword evidence="5 7" id="KW-0472">Membrane</keyword>
<comment type="similarity">
    <text evidence="2">Belongs to the TDE1 family.</text>
</comment>
<feature type="region of interest" description="Disordered" evidence="6">
    <location>
        <begin position="1"/>
        <end position="22"/>
    </location>
</feature>
<evidence type="ECO:0000256" key="5">
    <source>
        <dbReference type="ARBA" id="ARBA00023136"/>
    </source>
</evidence>